<dbReference type="InterPro" id="IPR023298">
    <property type="entry name" value="ATPase_P-typ_TM_dom_sf"/>
</dbReference>
<evidence type="ECO:0000259" key="10">
    <source>
        <dbReference type="Pfam" id="PF16209"/>
    </source>
</evidence>
<keyword evidence="6 8" id="KW-0472">Membrane</keyword>
<dbReference type="InterPro" id="IPR059000">
    <property type="entry name" value="ATPase_P-type_domA"/>
</dbReference>
<feature type="compositionally biased region" description="Polar residues" evidence="7">
    <location>
        <begin position="648"/>
        <end position="662"/>
    </location>
</feature>
<feature type="region of interest" description="Disordered" evidence="7">
    <location>
        <begin position="1233"/>
        <end position="1254"/>
    </location>
</feature>
<dbReference type="Proteomes" id="UP001281761">
    <property type="component" value="Unassembled WGS sequence"/>
</dbReference>
<dbReference type="Gene3D" id="3.40.1110.10">
    <property type="entry name" value="Calcium-transporting ATPase, cytoplasmic domain N"/>
    <property type="match status" value="3"/>
</dbReference>
<dbReference type="PANTHER" id="PTHR24092">
    <property type="entry name" value="PROBABLE PHOSPHOLIPID-TRANSPORTING ATPASE"/>
    <property type="match status" value="1"/>
</dbReference>
<feature type="region of interest" description="Disordered" evidence="7">
    <location>
        <begin position="612"/>
        <end position="718"/>
    </location>
</feature>
<keyword evidence="2 8" id="KW-0812">Transmembrane</keyword>
<keyword evidence="4" id="KW-0460">Magnesium</keyword>
<evidence type="ECO:0000256" key="4">
    <source>
        <dbReference type="ARBA" id="ARBA00022842"/>
    </source>
</evidence>
<gene>
    <name evidence="12" type="ORF">BLNAU_9617</name>
</gene>
<dbReference type="InterPro" id="IPR032631">
    <property type="entry name" value="P-type_ATPase_N"/>
</dbReference>
<evidence type="ECO:0000256" key="2">
    <source>
        <dbReference type="ARBA" id="ARBA00022692"/>
    </source>
</evidence>
<dbReference type="InterPro" id="IPR032630">
    <property type="entry name" value="P_typ_ATPase_c"/>
</dbReference>
<name>A0ABQ9XV82_9EUKA</name>
<evidence type="ECO:0000256" key="7">
    <source>
        <dbReference type="SAM" id="MobiDB-lite"/>
    </source>
</evidence>
<feature type="domain" description="P-type ATPase C-terminal" evidence="11">
    <location>
        <begin position="1510"/>
        <end position="1755"/>
    </location>
</feature>
<evidence type="ECO:0000259" key="11">
    <source>
        <dbReference type="Pfam" id="PF16212"/>
    </source>
</evidence>
<dbReference type="PROSITE" id="PS00154">
    <property type="entry name" value="ATPASE_E1_E2"/>
    <property type="match status" value="1"/>
</dbReference>
<keyword evidence="5 8" id="KW-1133">Transmembrane helix</keyword>
<dbReference type="Pfam" id="PF16212">
    <property type="entry name" value="PhoLip_ATPase_C"/>
    <property type="match status" value="1"/>
</dbReference>
<feature type="region of interest" description="Disordered" evidence="7">
    <location>
        <begin position="1359"/>
        <end position="1390"/>
    </location>
</feature>
<keyword evidence="13" id="KW-1185">Reference proteome</keyword>
<feature type="transmembrane region" description="Helical" evidence="8">
    <location>
        <begin position="1623"/>
        <end position="1644"/>
    </location>
</feature>
<dbReference type="Pfam" id="PF00122">
    <property type="entry name" value="E1-E2_ATPase"/>
    <property type="match status" value="1"/>
</dbReference>
<dbReference type="SUPFAM" id="SSF81660">
    <property type="entry name" value="Metal cation-transporting ATPase, ATP-binding domain N"/>
    <property type="match status" value="1"/>
</dbReference>
<evidence type="ECO:0000256" key="1">
    <source>
        <dbReference type="ARBA" id="ARBA00004141"/>
    </source>
</evidence>
<dbReference type="SUPFAM" id="SSF56784">
    <property type="entry name" value="HAD-like"/>
    <property type="match status" value="1"/>
</dbReference>
<evidence type="ECO:0000259" key="9">
    <source>
        <dbReference type="Pfam" id="PF00122"/>
    </source>
</evidence>
<feature type="region of interest" description="Disordered" evidence="7">
    <location>
        <begin position="1273"/>
        <end position="1323"/>
    </location>
</feature>
<evidence type="ECO:0000256" key="5">
    <source>
        <dbReference type="ARBA" id="ARBA00022989"/>
    </source>
</evidence>
<dbReference type="InterPro" id="IPR008250">
    <property type="entry name" value="ATPase_P-typ_transduc_dom_A_sf"/>
</dbReference>
<dbReference type="NCBIfam" id="TIGR01494">
    <property type="entry name" value="ATPase_P-type"/>
    <property type="match status" value="1"/>
</dbReference>
<dbReference type="InterPro" id="IPR023214">
    <property type="entry name" value="HAD_sf"/>
</dbReference>
<dbReference type="InterPro" id="IPR036412">
    <property type="entry name" value="HAD-like_sf"/>
</dbReference>
<dbReference type="Gene3D" id="2.70.150.10">
    <property type="entry name" value="Calcium-transporting ATPase, cytoplasmic transduction domain A"/>
    <property type="match status" value="2"/>
</dbReference>
<feature type="region of interest" description="Disordered" evidence="7">
    <location>
        <begin position="526"/>
        <end position="568"/>
    </location>
</feature>
<keyword evidence="3" id="KW-0479">Metal-binding</keyword>
<proteinExistence type="predicted"/>
<dbReference type="SUPFAM" id="SSF81665">
    <property type="entry name" value="Calcium ATPase, transmembrane domain M"/>
    <property type="match status" value="1"/>
</dbReference>
<feature type="domain" description="P-type ATPase A" evidence="9">
    <location>
        <begin position="112"/>
        <end position="177"/>
    </location>
</feature>
<feature type="transmembrane region" description="Helical" evidence="8">
    <location>
        <begin position="1545"/>
        <end position="1561"/>
    </location>
</feature>
<accession>A0ABQ9XV82</accession>
<dbReference type="InterPro" id="IPR001757">
    <property type="entry name" value="P_typ_ATPase"/>
</dbReference>
<dbReference type="Gene3D" id="3.40.50.1000">
    <property type="entry name" value="HAD superfamily/HAD-like"/>
    <property type="match status" value="3"/>
</dbReference>
<evidence type="ECO:0000256" key="8">
    <source>
        <dbReference type="SAM" id="Phobius"/>
    </source>
</evidence>
<reference evidence="12 13" key="1">
    <citation type="journal article" date="2022" name="bioRxiv">
        <title>Genomics of Preaxostyla Flagellates Illuminates Evolutionary Transitions and the Path Towards Mitochondrial Loss.</title>
        <authorList>
            <person name="Novak L.V.F."/>
            <person name="Treitli S.C."/>
            <person name="Pyrih J."/>
            <person name="Halakuc P."/>
            <person name="Pipaliya S.V."/>
            <person name="Vacek V."/>
            <person name="Brzon O."/>
            <person name="Soukal P."/>
            <person name="Eme L."/>
            <person name="Dacks J.B."/>
            <person name="Karnkowska A."/>
            <person name="Elias M."/>
            <person name="Hampl V."/>
        </authorList>
    </citation>
    <scope>NUCLEOTIDE SEQUENCE [LARGE SCALE GENOMIC DNA]</scope>
    <source>
        <strain evidence="12">NAU3</strain>
        <tissue evidence="12">Gut</tissue>
    </source>
</reference>
<dbReference type="InterPro" id="IPR023299">
    <property type="entry name" value="ATPase_P-typ_cyto_dom_N"/>
</dbReference>
<dbReference type="EMBL" id="JARBJD010000067">
    <property type="protein sequence ID" value="KAK2955389.1"/>
    <property type="molecule type" value="Genomic_DNA"/>
</dbReference>
<feature type="transmembrane region" description="Helical" evidence="8">
    <location>
        <begin position="1664"/>
        <end position="1681"/>
    </location>
</feature>
<comment type="caution">
    <text evidence="12">The sequence shown here is derived from an EMBL/GenBank/DDBJ whole genome shotgun (WGS) entry which is preliminary data.</text>
</comment>
<dbReference type="InterPro" id="IPR018303">
    <property type="entry name" value="ATPase_P-typ_P_site"/>
</dbReference>
<organism evidence="12 13">
    <name type="scientific">Blattamonas nauphoetae</name>
    <dbReference type="NCBI Taxonomy" id="2049346"/>
    <lineage>
        <taxon>Eukaryota</taxon>
        <taxon>Metamonada</taxon>
        <taxon>Preaxostyla</taxon>
        <taxon>Oxymonadida</taxon>
        <taxon>Blattamonas</taxon>
    </lineage>
</organism>
<dbReference type="Pfam" id="PF16209">
    <property type="entry name" value="PhoLip_ATPase_N"/>
    <property type="match status" value="1"/>
</dbReference>
<feature type="domain" description="P-type ATPase N-terminal" evidence="10">
    <location>
        <begin position="20"/>
        <end position="81"/>
    </location>
</feature>
<feature type="compositionally biased region" description="Polar residues" evidence="7">
    <location>
        <begin position="705"/>
        <end position="718"/>
    </location>
</feature>
<evidence type="ECO:0000313" key="13">
    <source>
        <dbReference type="Proteomes" id="UP001281761"/>
    </source>
</evidence>
<feature type="transmembrane region" description="Helical" evidence="8">
    <location>
        <begin position="307"/>
        <end position="325"/>
    </location>
</feature>
<feature type="transmembrane region" description="Helical" evidence="8">
    <location>
        <begin position="1688"/>
        <end position="1708"/>
    </location>
</feature>
<dbReference type="Gene3D" id="1.20.1110.10">
    <property type="entry name" value="Calcium-transporting ATPase, transmembrane domain"/>
    <property type="match status" value="1"/>
</dbReference>
<dbReference type="Pfam" id="PF13246">
    <property type="entry name" value="Cation_ATPase"/>
    <property type="match status" value="2"/>
</dbReference>
<sequence>MPFLRQPKDEVQHDRVFELNDHTIGQNYPLNAIRTTRYTPLTFLPKNILEQHRKLSNVFFLFTMIVNILPWFIIYNPVTSIFPYVFVLGVTMVKDAFEDIKRWRNDSTVNSQPVMAFRDSKFVHIKTKDLQVGDYIILESNSEVPADCILLSTSNEYGVAYINTMNLDGETNIKIKQSHPAILDKLGLVIGPDVILRDEITPNQFYGTETKGVQLGDTLSKWKATVRTCPPNRHLSNFTATIDFVEETQIRTVSLGEPHFLLKGSFIKTTNYSLGLVVFTGPETKIRLNTEKPTSKTTSLQLSMNRVLMMVFLVLMVLILLFSTLSHVMKFKAKAHPYLFLHEPHFFSFLVDVISFYVYSSYAIPMSLFVTIEVGHAIQTVFLQMDEKMMEPADPKKSENGERNGTIVRSSELTDELGVIDHIFTDKTGTLTANEMIFKLCTIGTEKYKLGDLSASLTDNLHHLEDGAAQATLSDANPFEDAIAVFTDLSNKESTQPIGSSSLPQILHETGSVAFSPSFPVPDSTVSDAQKAPFAPPFTQVSSLPMSPIPPLIPETPPSHTPHNTSLPGSPEYNIVHFVNCLLYCNDAQSDVATKRERGKHKHRFSLSSLISSFTRSRRSSSHSRSRRSSTTSRSPAPSHEHEHSHSQDSGTDSEPSETSQPAPKEKKRRRLSFSRGRGDSSDDSAASAISASPTPEPKDGENVVATQTQSGSKEIEYQSTSPDEIALLSALNKFGVTFRTRTPNMIKAEVDGHPIPVTILAVLPFSSERKRMSVVVRLSDGSIRLYTKGADVACVPLCQTDSVHVRKEMERVRKQLAVLSVGEEESGGDTIGDKAMEGIEQYNLMSNPLNLSINDPPVSNARADLRKLFKTTKEEDESEYTADQISLTTLEQTPSNTPHTPPTIPIPLESPQLSQSALKQRLDILGKQLRTHNAVCEAVDEYSRLGLRTLCVCTRQLSETEFEMWEKEYDMAQRALQKRSEKEAACFEKLEHGMELVGCTGVEDRLQDDCGDTIEFLKEAGLKVWMLTGDKQDTAVTIGFASKLLSRRSQPVYVTSNSIVREYREKKMRERTKASLLGGMNTSFVLMQKNRNMVQRLHSSTNSPLFLSQLGNEKEDKYVQPTPNPSPMTSIHPSNSSPLLPGFSSPLYGFSLNQNDPYVSDTSAQSLHDPLHSIQHKTQRSFSSKNRHTKYVQLKMSDASRPLEGMKEDQMLGKRVLGHQRVAFNIQTQTLIGTGTSQPHPTMPSVPMNTDRKGDEKRITVDALLLADQQTEFEKAQPKHPAGSKNDDAPEGLVLDENKLFPGQAQQRKKKQPVFSQTRSTRQVKAEIKKEEKNQTEDQLVLLTLVEQMLVRELRKQNVSDQEMARAANGQGLTTPKQQKRQAKKRSESSILMSAHALAMQTRDPQYGTMDQSQEDQQRKAIVVDGFAINAILNSVKLQGLFIKLASLSEAVICCRISPIQKALIVRMVKDNCTSKCLAIGDGANDVSMITEAHVGVGIIGKEGTQASQSSDFALPAFRHLKRLLCIHGYHNIRRTTVTIEYSFYKNIVLVAVLLLYNFVSNHSQQPPLGSTFPSLFNILYSSLPIAVLCCVDKEVSNWVLERCPLLYEEGKAKNQLGTKRFVLWMLLAVYQGFISLVFPLLFISHTGLFPGGQPTSIEHSETLVQLVMFSLVTLVCIWCTRSGNILVLFSTAATILVFSAIVLLTTTVPLFADVPGVLFQILSAPNTYLCALLTIGAGLIPLLAVSAYQHFFSRSHVYQINTIPPFNRRITSF</sequence>
<feature type="compositionally biased region" description="Pro residues" evidence="7">
    <location>
        <begin position="547"/>
        <end position="560"/>
    </location>
</feature>
<protein>
    <submittedName>
        <fullName evidence="12">Phospholipid-transporting P-type ATPase</fullName>
    </submittedName>
</protein>
<comment type="subcellular location">
    <subcellularLocation>
        <location evidence="1">Membrane</location>
        <topology evidence="1">Multi-pass membrane protein</topology>
    </subcellularLocation>
</comment>
<feature type="compositionally biased region" description="Low complexity" evidence="7">
    <location>
        <begin position="629"/>
        <end position="638"/>
    </location>
</feature>
<evidence type="ECO:0000256" key="6">
    <source>
        <dbReference type="ARBA" id="ARBA00023136"/>
    </source>
</evidence>
<feature type="compositionally biased region" description="Basic residues" evidence="7">
    <location>
        <begin position="616"/>
        <end position="628"/>
    </location>
</feature>
<evidence type="ECO:0000256" key="3">
    <source>
        <dbReference type="ARBA" id="ARBA00022723"/>
    </source>
</evidence>
<feature type="transmembrane region" description="Helical" evidence="8">
    <location>
        <begin position="1728"/>
        <end position="1750"/>
    </location>
</feature>
<feature type="compositionally biased region" description="Low complexity" evidence="7">
    <location>
        <begin position="684"/>
        <end position="693"/>
    </location>
</feature>
<evidence type="ECO:0000313" key="12">
    <source>
        <dbReference type="EMBL" id="KAK2955389.1"/>
    </source>
</evidence>
<dbReference type="SUPFAM" id="SSF81653">
    <property type="entry name" value="Calcium ATPase, transduction domain A"/>
    <property type="match status" value="1"/>
</dbReference>